<feature type="compositionally biased region" description="Basic and acidic residues" evidence="1">
    <location>
        <begin position="81"/>
        <end position="96"/>
    </location>
</feature>
<proteinExistence type="predicted"/>
<sequence>MNISVSIGGGRPGGNRTSLAKQLLQERKGDSSFEFRSKGTSALGRHHRTKLQDGALDFDDWDVGTSRNRRNVGSFFEYLDDSAKSKSEDSRKHVSEVDYSSRSSKNKSGLREFDVDTDDMFASKTKSFLNRSGKKHFDDDDDDDLRGRGSKLHRLRSRENAAYEDEIDSKNKNLSERKRGDLAERNEGGGIVSSSKSEKKTVKKSSKSENVQRTITKDGKTTTTKEESHDSNEVKEERSDVKQFREPGSKALAVGGSAEEKSTSIVKREEKKEGKKLTEEESKGKDGRTLSKLSKLDTTKDLNQEEKKLELSTTKSFDAQTGDSATKTKKAETTTSKIAEGKKSETTKMERGADGEIIKTKGAEVTGNVKEKKHKVTDVDVEEKDASGKVAARRKAHLEAEVGQEFGGTKSKEEKNRYAIDEAGRSIKTTETKEGKSKTRKEHDKMQMQLNEEIETEDGTLKLETKEGSQGGKETTRGYSKSNIKSTPVSEAIDSVKRTVFSPNVGAGDAQDAIEAGSPARRVRQRARPAPLTKANVEAANGDVKGAKTPTTPSATSDYGTMDSSMAESMRSRDKK</sequence>
<dbReference type="RefSeq" id="XP_013391185.1">
    <property type="nucleotide sequence ID" value="XM_013535731.1"/>
</dbReference>
<accession>A0A1S3HYT6</accession>
<gene>
    <name evidence="3" type="primary">LOC106159442</name>
</gene>
<feature type="compositionally biased region" description="Polar residues" evidence="1">
    <location>
        <begin position="311"/>
        <end position="323"/>
    </location>
</feature>
<feature type="compositionally biased region" description="Basic and acidic residues" evidence="1">
    <location>
        <begin position="339"/>
        <end position="359"/>
    </location>
</feature>
<feature type="compositionally biased region" description="Basic and acidic residues" evidence="1">
    <location>
        <begin position="215"/>
        <end position="248"/>
    </location>
</feature>
<evidence type="ECO:0000256" key="1">
    <source>
        <dbReference type="SAM" id="MobiDB-lite"/>
    </source>
</evidence>
<reference evidence="3" key="1">
    <citation type="submission" date="2025-08" db="UniProtKB">
        <authorList>
            <consortium name="RefSeq"/>
        </authorList>
    </citation>
    <scope>IDENTIFICATION</scope>
    <source>
        <tissue evidence="3">Gonads</tissue>
    </source>
</reference>
<feature type="compositionally biased region" description="Basic and acidic residues" evidence="1">
    <location>
        <begin position="410"/>
        <end position="446"/>
    </location>
</feature>
<keyword evidence="2" id="KW-1185">Reference proteome</keyword>
<feature type="region of interest" description="Disordered" evidence="1">
    <location>
        <begin position="376"/>
        <end position="395"/>
    </location>
</feature>
<feature type="compositionally biased region" description="Polar residues" evidence="1">
    <location>
        <begin position="98"/>
        <end position="107"/>
    </location>
</feature>
<evidence type="ECO:0000313" key="2">
    <source>
        <dbReference type="Proteomes" id="UP000085678"/>
    </source>
</evidence>
<organism evidence="2 3">
    <name type="scientific">Lingula anatina</name>
    <name type="common">Brachiopod</name>
    <name type="synonym">Lingula unguis</name>
    <dbReference type="NCBI Taxonomy" id="7574"/>
    <lineage>
        <taxon>Eukaryota</taxon>
        <taxon>Metazoa</taxon>
        <taxon>Spiralia</taxon>
        <taxon>Lophotrochozoa</taxon>
        <taxon>Brachiopoda</taxon>
        <taxon>Linguliformea</taxon>
        <taxon>Lingulata</taxon>
        <taxon>Lingulida</taxon>
        <taxon>Linguloidea</taxon>
        <taxon>Lingulidae</taxon>
        <taxon>Lingula</taxon>
    </lineage>
</organism>
<feature type="compositionally biased region" description="Polar residues" evidence="1">
    <location>
        <begin position="549"/>
        <end position="567"/>
    </location>
</feature>
<dbReference type="AlphaFoldDB" id="A0A1S3HYT6"/>
<name>A0A1S3HYT6_LINAN</name>
<protein>
    <submittedName>
        <fullName evidence="3">Triadin</fullName>
    </submittedName>
</protein>
<dbReference type="KEGG" id="lak:106159442"/>
<feature type="region of interest" description="Disordered" evidence="1">
    <location>
        <begin position="81"/>
        <end position="116"/>
    </location>
</feature>
<feature type="region of interest" description="Disordered" evidence="1">
    <location>
        <begin position="402"/>
        <end position="576"/>
    </location>
</feature>
<feature type="compositionally biased region" description="Basic and acidic residues" evidence="1">
    <location>
        <begin position="258"/>
        <end position="310"/>
    </location>
</feature>
<feature type="compositionally biased region" description="Polar residues" evidence="1">
    <location>
        <begin position="477"/>
        <end position="489"/>
    </location>
</feature>
<feature type="compositionally biased region" description="Basic and acidic residues" evidence="1">
    <location>
        <begin position="168"/>
        <end position="187"/>
    </location>
</feature>
<dbReference type="Proteomes" id="UP000085678">
    <property type="component" value="Unplaced"/>
</dbReference>
<feature type="region of interest" description="Disordered" evidence="1">
    <location>
        <begin position="131"/>
        <end position="359"/>
    </location>
</feature>
<dbReference type="GeneID" id="106159442"/>
<dbReference type="InParanoid" id="A0A1S3HYT6"/>
<evidence type="ECO:0000313" key="3">
    <source>
        <dbReference type="RefSeq" id="XP_013391185.1"/>
    </source>
</evidence>